<dbReference type="RefSeq" id="WP_107941114.1">
    <property type="nucleotide sequence ID" value="NZ_QANS01000005.1"/>
</dbReference>
<keyword evidence="5 9" id="KW-0812">Transmembrane</keyword>
<evidence type="ECO:0000256" key="1">
    <source>
        <dbReference type="ARBA" id="ARBA00004429"/>
    </source>
</evidence>
<comment type="similarity">
    <text evidence="8">Belongs to the TsuA/YedE (TC 9.B.102) family.</text>
</comment>
<feature type="transmembrane region" description="Helical" evidence="9">
    <location>
        <begin position="113"/>
        <end position="131"/>
    </location>
</feature>
<comment type="caution">
    <text evidence="10">The sequence shown here is derived from an EMBL/GenBank/DDBJ whole genome shotgun (WGS) entry which is preliminary data.</text>
</comment>
<keyword evidence="11" id="KW-1185">Reference proteome</keyword>
<keyword evidence="6 9" id="KW-1133">Transmembrane helix</keyword>
<evidence type="ECO:0000256" key="5">
    <source>
        <dbReference type="ARBA" id="ARBA00022692"/>
    </source>
</evidence>
<feature type="transmembrane region" description="Helical" evidence="9">
    <location>
        <begin position="7"/>
        <end position="26"/>
    </location>
</feature>
<evidence type="ECO:0000256" key="3">
    <source>
        <dbReference type="ARBA" id="ARBA00022475"/>
    </source>
</evidence>
<dbReference type="PANTHER" id="PTHR30574">
    <property type="entry name" value="INNER MEMBRANE PROTEIN YEDE"/>
    <property type="match status" value="1"/>
</dbReference>
<keyword evidence="3" id="KW-1003">Cell membrane</keyword>
<gene>
    <name evidence="10" type="ORF">CJD38_14740</name>
</gene>
<evidence type="ECO:0000313" key="10">
    <source>
        <dbReference type="EMBL" id="PTU30741.1"/>
    </source>
</evidence>
<evidence type="ECO:0000313" key="11">
    <source>
        <dbReference type="Proteomes" id="UP000244248"/>
    </source>
</evidence>
<feature type="transmembrane region" description="Helical" evidence="9">
    <location>
        <begin position="46"/>
        <end position="63"/>
    </location>
</feature>
<dbReference type="PANTHER" id="PTHR30574:SF1">
    <property type="entry name" value="SULPHUR TRANSPORT DOMAIN-CONTAINING PROTEIN"/>
    <property type="match status" value="1"/>
</dbReference>
<dbReference type="OrthoDB" id="9814020at2"/>
<comment type="subcellular location">
    <subcellularLocation>
        <location evidence="1">Cell inner membrane</location>
        <topology evidence="1">Multi-pass membrane protein</topology>
    </subcellularLocation>
</comment>
<accession>A0A2T5MDT0</accession>
<dbReference type="EMBL" id="QANS01000005">
    <property type="protein sequence ID" value="PTU30741.1"/>
    <property type="molecule type" value="Genomic_DNA"/>
</dbReference>
<name>A0A2T5MDT0_9GAMM</name>
<dbReference type="AlphaFoldDB" id="A0A2T5MDT0"/>
<evidence type="ECO:0000256" key="7">
    <source>
        <dbReference type="ARBA" id="ARBA00023136"/>
    </source>
</evidence>
<feature type="transmembrane region" description="Helical" evidence="9">
    <location>
        <begin position="75"/>
        <end position="93"/>
    </location>
</feature>
<dbReference type="InterPro" id="IPR007272">
    <property type="entry name" value="Sulf_transp_TsuA/YedE"/>
</dbReference>
<keyword evidence="4" id="KW-0997">Cell inner membrane</keyword>
<keyword evidence="2" id="KW-0813">Transport</keyword>
<evidence type="ECO:0000256" key="2">
    <source>
        <dbReference type="ARBA" id="ARBA00022448"/>
    </source>
</evidence>
<evidence type="ECO:0000256" key="9">
    <source>
        <dbReference type="SAM" id="Phobius"/>
    </source>
</evidence>
<sequence length="137" mass="14078">MLLQSLIGGLIIGVGVSVLLLGRGQLAGISGIFGNTITGNFGEGRWRLAFLAGFLLSPVLFYLFTHQWIASNIQLSLPGIIVAGFLVGVGTQLGTGCTSGHGVCGLGNLSTRSLVATVTFMFVAGVTVYIARHVVGG</sequence>
<organism evidence="10 11">
    <name type="scientific">Stenotrophobium rhamnosiphilum</name>
    <dbReference type="NCBI Taxonomy" id="2029166"/>
    <lineage>
        <taxon>Bacteria</taxon>
        <taxon>Pseudomonadati</taxon>
        <taxon>Pseudomonadota</taxon>
        <taxon>Gammaproteobacteria</taxon>
        <taxon>Nevskiales</taxon>
        <taxon>Nevskiaceae</taxon>
        <taxon>Stenotrophobium</taxon>
    </lineage>
</organism>
<keyword evidence="7 9" id="KW-0472">Membrane</keyword>
<evidence type="ECO:0000256" key="8">
    <source>
        <dbReference type="ARBA" id="ARBA00035655"/>
    </source>
</evidence>
<evidence type="ECO:0000256" key="6">
    <source>
        <dbReference type="ARBA" id="ARBA00022989"/>
    </source>
</evidence>
<dbReference type="Proteomes" id="UP000244248">
    <property type="component" value="Unassembled WGS sequence"/>
</dbReference>
<protein>
    <recommendedName>
        <fullName evidence="12">YeeE/YedE family protein</fullName>
    </recommendedName>
</protein>
<proteinExistence type="inferred from homology"/>
<evidence type="ECO:0008006" key="12">
    <source>
        <dbReference type="Google" id="ProtNLM"/>
    </source>
</evidence>
<evidence type="ECO:0000256" key="4">
    <source>
        <dbReference type="ARBA" id="ARBA00022519"/>
    </source>
</evidence>
<dbReference type="GO" id="GO:0005886">
    <property type="term" value="C:plasma membrane"/>
    <property type="evidence" value="ECO:0007669"/>
    <property type="project" value="UniProtKB-SubCell"/>
</dbReference>
<reference evidence="10 11" key="1">
    <citation type="submission" date="2018-04" db="EMBL/GenBank/DDBJ databases">
        <title>Novel species isolated from glacier.</title>
        <authorList>
            <person name="Liu Q."/>
            <person name="Xin Y.-H."/>
        </authorList>
    </citation>
    <scope>NUCLEOTIDE SEQUENCE [LARGE SCALE GENOMIC DNA]</scope>
    <source>
        <strain evidence="10 11">GT1R17</strain>
    </source>
</reference>